<dbReference type="Proteomes" id="UP000003803">
    <property type="component" value="Unassembled WGS sequence"/>
</dbReference>
<proteinExistence type="predicted"/>
<evidence type="ECO:0000313" key="3">
    <source>
        <dbReference type="Proteomes" id="UP000003803"/>
    </source>
</evidence>
<gene>
    <name evidence="2" type="ORF">ANACOL_00352</name>
</gene>
<sequence>MRVKVNDHKQSGLSRNKFINKRRTGGNTVHTDPAVSNLTADEQQKPEQSVL</sequence>
<dbReference type="HOGENOM" id="CLU_3094908_0_0_9"/>
<evidence type="ECO:0000256" key="1">
    <source>
        <dbReference type="SAM" id="MobiDB-lite"/>
    </source>
</evidence>
<feature type="compositionally biased region" description="Basic and acidic residues" evidence="1">
    <location>
        <begin position="1"/>
        <end position="10"/>
    </location>
</feature>
<protein>
    <submittedName>
        <fullName evidence="2">Uncharacterized protein</fullName>
    </submittedName>
</protein>
<reference evidence="2" key="1">
    <citation type="submission" date="2007-11" db="EMBL/GenBank/DDBJ databases">
        <authorList>
            <person name="Fulton L."/>
            <person name="Clifton S."/>
            <person name="Fulton B."/>
            <person name="Xu J."/>
            <person name="Minx P."/>
            <person name="Pepin K.H."/>
            <person name="Johnson M."/>
            <person name="Thiruvilangam P."/>
            <person name="Bhonagiri V."/>
            <person name="Nash W.E."/>
            <person name="Mardis E.R."/>
            <person name="Wilson R.K."/>
        </authorList>
    </citation>
    <scope>NUCLEOTIDE SEQUENCE [LARGE SCALE GENOMIC DNA]</scope>
    <source>
        <strain evidence="2">DSM 17241</strain>
    </source>
</reference>
<name>B0P6H4_9FIRM</name>
<accession>B0P6H4</accession>
<comment type="caution">
    <text evidence="2">The sequence shown here is derived from an EMBL/GenBank/DDBJ whole genome shotgun (WGS) entry which is preliminary data.</text>
</comment>
<organism evidence="2 3">
    <name type="scientific">Anaerotruncus colihominis DSM 17241</name>
    <dbReference type="NCBI Taxonomy" id="445972"/>
    <lineage>
        <taxon>Bacteria</taxon>
        <taxon>Bacillati</taxon>
        <taxon>Bacillota</taxon>
        <taxon>Clostridia</taxon>
        <taxon>Eubacteriales</taxon>
        <taxon>Oscillospiraceae</taxon>
        <taxon>Anaerotruncus</taxon>
    </lineage>
</organism>
<feature type="region of interest" description="Disordered" evidence="1">
    <location>
        <begin position="1"/>
        <end position="51"/>
    </location>
</feature>
<dbReference type="EMBL" id="ABGD02000005">
    <property type="protein sequence ID" value="EDS12800.1"/>
    <property type="molecule type" value="Genomic_DNA"/>
</dbReference>
<evidence type="ECO:0000313" key="2">
    <source>
        <dbReference type="EMBL" id="EDS12800.1"/>
    </source>
</evidence>
<reference evidence="2" key="2">
    <citation type="submission" date="2013-09" db="EMBL/GenBank/DDBJ databases">
        <title>Draft genome sequence of Anaerotruncus colihominis(DSM 17241).</title>
        <authorList>
            <person name="Sudarsanam P."/>
            <person name="Ley R."/>
            <person name="Guruge J."/>
            <person name="Turnbaugh P.J."/>
            <person name="Mahowald M."/>
            <person name="Liep D."/>
            <person name="Gordon J."/>
        </authorList>
    </citation>
    <scope>NUCLEOTIDE SEQUENCE</scope>
    <source>
        <strain evidence="2">DSM 17241</strain>
    </source>
</reference>
<dbReference type="AlphaFoldDB" id="B0P6H4"/>
<feature type="compositionally biased region" description="Polar residues" evidence="1">
    <location>
        <begin position="25"/>
        <end position="51"/>
    </location>
</feature>
<keyword evidence="3" id="KW-1185">Reference proteome</keyword>